<dbReference type="Gene3D" id="1.10.10.10">
    <property type="entry name" value="Winged helix-like DNA-binding domain superfamily/Winged helix DNA-binding domain"/>
    <property type="match status" value="1"/>
</dbReference>
<proteinExistence type="predicted"/>
<evidence type="ECO:0000259" key="2">
    <source>
        <dbReference type="PROSITE" id="PS50995"/>
    </source>
</evidence>
<dbReference type="SUPFAM" id="SSF46785">
    <property type="entry name" value="Winged helix' DNA-binding domain"/>
    <property type="match status" value="1"/>
</dbReference>
<dbReference type="GO" id="GO:0003700">
    <property type="term" value="F:DNA-binding transcription factor activity"/>
    <property type="evidence" value="ECO:0007669"/>
    <property type="project" value="InterPro"/>
</dbReference>
<dbReference type="PROSITE" id="PS50995">
    <property type="entry name" value="HTH_MARR_2"/>
    <property type="match status" value="1"/>
</dbReference>
<sequence length="161" mass="17829">MASSREQQLSKALFAVYDVVARTDEALAPALREYGITATTAHVLWTIDPDEPAPSMRTVARLTHCTPQNVTFMCHQLEARGLVERRTSPSDKRQRVIELTARGRTARESIVALVSTHSPLADKSSRDLDAITGLLIAQPHPTPQGTTRTDAQVPPRERRPR</sequence>
<dbReference type="KEGG" id="mfol:DXT68_02880"/>
<comment type="caution">
    <text evidence="3">The sequence shown here is derived from an EMBL/GenBank/DDBJ whole genome shotgun (WGS) entry which is preliminary data.</text>
</comment>
<dbReference type="AlphaFoldDB" id="A0A0F0KEE1"/>
<feature type="domain" description="HTH marR-type" evidence="2">
    <location>
        <begin position="6"/>
        <end position="140"/>
    </location>
</feature>
<dbReference type="PANTHER" id="PTHR33164">
    <property type="entry name" value="TRANSCRIPTIONAL REGULATOR, MARR FAMILY"/>
    <property type="match status" value="1"/>
</dbReference>
<protein>
    <submittedName>
        <fullName evidence="3">MarR family protein</fullName>
    </submittedName>
</protein>
<gene>
    <name evidence="3" type="ORF">RN50_02552</name>
</gene>
<dbReference type="InterPro" id="IPR036388">
    <property type="entry name" value="WH-like_DNA-bd_sf"/>
</dbReference>
<dbReference type="EMBL" id="JYIU01000045">
    <property type="protein sequence ID" value="KJL19267.1"/>
    <property type="molecule type" value="Genomic_DNA"/>
</dbReference>
<evidence type="ECO:0000313" key="4">
    <source>
        <dbReference type="Proteomes" id="UP000033572"/>
    </source>
</evidence>
<dbReference type="PANTHER" id="PTHR33164:SF99">
    <property type="entry name" value="MARR FAMILY REGULATORY PROTEIN"/>
    <property type="match status" value="1"/>
</dbReference>
<dbReference type="SMART" id="SM00347">
    <property type="entry name" value="HTH_MARR"/>
    <property type="match status" value="1"/>
</dbReference>
<dbReference type="InterPro" id="IPR000835">
    <property type="entry name" value="HTH_MarR-typ"/>
</dbReference>
<dbReference type="InterPro" id="IPR036390">
    <property type="entry name" value="WH_DNA-bd_sf"/>
</dbReference>
<organism evidence="3 4">
    <name type="scientific">Microbacterium foliorum</name>
    <dbReference type="NCBI Taxonomy" id="104336"/>
    <lineage>
        <taxon>Bacteria</taxon>
        <taxon>Bacillati</taxon>
        <taxon>Actinomycetota</taxon>
        <taxon>Actinomycetes</taxon>
        <taxon>Micrococcales</taxon>
        <taxon>Microbacteriaceae</taxon>
        <taxon>Microbacterium</taxon>
    </lineage>
</organism>
<evidence type="ECO:0000256" key="1">
    <source>
        <dbReference type="SAM" id="MobiDB-lite"/>
    </source>
</evidence>
<dbReference type="GO" id="GO:0006950">
    <property type="term" value="P:response to stress"/>
    <property type="evidence" value="ECO:0007669"/>
    <property type="project" value="TreeGrafter"/>
</dbReference>
<feature type="region of interest" description="Disordered" evidence="1">
    <location>
        <begin position="136"/>
        <end position="161"/>
    </location>
</feature>
<dbReference type="PATRIC" id="fig|104336.4.peg.2597"/>
<dbReference type="GeneID" id="94443323"/>
<name>A0A0F0KEE1_9MICO</name>
<dbReference type="InterPro" id="IPR039422">
    <property type="entry name" value="MarR/SlyA-like"/>
</dbReference>
<accession>A0A0F0KEE1</accession>
<dbReference type="Pfam" id="PF12802">
    <property type="entry name" value="MarR_2"/>
    <property type="match status" value="1"/>
</dbReference>
<evidence type="ECO:0000313" key="3">
    <source>
        <dbReference type="EMBL" id="KJL19267.1"/>
    </source>
</evidence>
<keyword evidence="4" id="KW-1185">Reference proteome</keyword>
<reference evidence="3 4" key="1">
    <citation type="submission" date="2015-02" db="EMBL/GenBank/DDBJ databases">
        <title>Draft genome sequences of ten Microbacterium spp. with emphasis on heavy metal contaminated environments.</title>
        <authorList>
            <person name="Corretto E."/>
        </authorList>
    </citation>
    <scope>NUCLEOTIDE SEQUENCE [LARGE SCALE GENOMIC DNA]</scope>
    <source>
        <strain evidence="3 4">DSM 12966</strain>
    </source>
</reference>
<dbReference type="Proteomes" id="UP000033572">
    <property type="component" value="Unassembled WGS sequence"/>
</dbReference>
<dbReference type="RefSeq" id="WP_052677793.1">
    <property type="nucleotide sequence ID" value="NZ_CAUQFI010000001.1"/>
</dbReference>